<dbReference type="RefSeq" id="WP_171470476.1">
    <property type="nucleotide sequence ID" value="NZ_CP053452.2"/>
</dbReference>
<evidence type="ECO:0000313" key="3">
    <source>
        <dbReference type="EMBL" id="QJW94492.1"/>
    </source>
</evidence>
<dbReference type="InterPro" id="IPR012902">
    <property type="entry name" value="N_methyl_site"/>
</dbReference>
<dbReference type="Pfam" id="PF07596">
    <property type="entry name" value="SBP_bac_10"/>
    <property type="match status" value="1"/>
</dbReference>
<protein>
    <recommendedName>
        <fullName evidence="2">DUF1559 domain-containing protein</fullName>
    </recommendedName>
</protein>
<name>A0A6M5YNF3_9BACT</name>
<dbReference type="AlphaFoldDB" id="A0A6M5YNF3"/>
<dbReference type="InterPro" id="IPR011453">
    <property type="entry name" value="DUF1559"/>
</dbReference>
<evidence type="ECO:0000256" key="1">
    <source>
        <dbReference type="SAM" id="Phobius"/>
    </source>
</evidence>
<reference evidence="4" key="1">
    <citation type="submission" date="2020-05" db="EMBL/GenBank/DDBJ databases">
        <title>Frigoriglobus tundricola gen. nov., sp. nov., a psychrotolerant cellulolytic planctomycete of the family Gemmataceae with two divergent copies of 16S rRNA gene.</title>
        <authorList>
            <person name="Kulichevskaya I.S."/>
            <person name="Ivanova A.A."/>
            <person name="Naumoff D.G."/>
            <person name="Beletsky A.V."/>
            <person name="Rijpstra W.I.C."/>
            <person name="Sinninghe Damste J.S."/>
            <person name="Mardanov A.V."/>
            <person name="Ravin N.V."/>
            <person name="Dedysh S.N."/>
        </authorList>
    </citation>
    <scope>NUCLEOTIDE SEQUENCE [LARGE SCALE GENOMIC DNA]</scope>
    <source>
        <strain evidence="4">PL17</strain>
    </source>
</reference>
<dbReference type="InterPro" id="IPR027558">
    <property type="entry name" value="Pre_pil_HX9DG_C"/>
</dbReference>
<dbReference type="PANTHER" id="PTHR30093:SF2">
    <property type="entry name" value="TYPE II SECRETION SYSTEM PROTEIN H"/>
    <property type="match status" value="1"/>
</dbReference>
<dbReference type="NCBIfam" id="TIGR02532">
    <property type="entry name" value="IV_pilin_GFxxxE"/>
    <property type="match status" value="1"/>
</dbReference>
<keyword evidence="1" id="KW-1133">Transmembrane helix</keyword>
<proteinExistence type="predicted"/>
<accession>A0A6M5YNF3</accession>
<dbReference type="InterPro" id="IPR045584">
    <property type="entry name" value="Pilin-like"/>
</dbReference>
<dbReference type="Proteomes" id="UP000503447">
    <property type="component" value="Chromosome"/>
</dbReference>
<dbReference type="Gene3D" id="3.30.700.10">
    <property type="entry name" value="Glycoprotein, Type 4 Pilin"/>
    <property type="match status" value="1"/>
</dbReference>
<gene>
    <name evidence="3" type="ORF">FTUN_2013</name>
</gene>
<keyword evidence="1" id="KW-0472">Membrane</keyword>
<keyword evidence="4" id="KW-1185">Reference proteome</keyword>
<organism evidence="3 4">
    <name type="scientific">Frigoriglobus tundricola</name>
    <dbReference type="NCBI Taxonomy" id="2774151"/>
    <lineage>
        <taxon>Bacteria</taxon>
        <taxon>Pseudomonadati</taxon>
        <taxon>Planctomycetota</taxon>
        <taxon>Planctomycetia</taxon>
        <taxon>Gemmatales</taxon>
        <taxon>Gemmataceae</taxon>
        <taxon>Frigoriglobus</taxon>
    </lineage>
</organism>
<dbReference type="KEGG" id="ftj:FTUN_2013"/>
<dbReference type="Pfam" id="PF07963">
    <property type="entry name" value="N_methyl"/>
    <property type="match status" value="1"/>
</dbReference>
<keyword evidence="1" id="KW-0812">Transmembrane</keyword>
<sequence>MTRHPLRARRAFTLIELLVVIAIIAILIGLLLPAVQKVREAAARMSCSNNLKQIGLGLMNYEGSYGKLPAASQVPWATQNQNANLDYTLPFGPNWAVTLLPYIEQNNLFTQANVQSFPGVAYTIGQDPPPSNASMAWAVVRGTKVKPYLCPSDSNNQQPWNPTSNIGGNGLTGWARGNYGVTAGYEDYDHVSGGATYTTSKAGIPKSFGMVSSPVMAANYGAKILDITDGTSNTIMVAELRAGLTAVDPRGVWALGFPGGSIVNAGRAAYNPTPNNLLGGTTDDGGDELQDGPSFCTPQGATVGMGCTSSQSVMTSAMSRSLHTSGVNCGNADGSVRFINNSISQITWVRLLSKADGQVLGSDW</sequence>
<evidence type="ECO:0000259" key="2">
    <source>
        <dbReference type="Pfam" id="PF07596"/>
    </source>
</evidence>
<feature type="domain" description="DUF1559" evidence="2">
    <location>
        <begin position="36"/>
        <end position="343"/>
    </location>
</feature>
<dbReference type="SUPFAM" id="SSF54523">
    <property type="entry name" value="Pili subunits"/>
    <property type="match status" value="1"/>
</dbReference>
<dbReference type="EMBL" id="CP053452">
    <property type="protein sequence ID" value="QJW94492.1"/>
    <property type="molecule type" value="Genomic_DNA"/>
</dbReference>
<feature type="transmembrane region" description="Helical" evidence="1">
    <location>
        <begin position="12"/>
        <end position="35"/>
    </location>
</feature>
<dbReference type="PANTHER" id="PTHR30093">
    <property type="entry name" value="GENERAL SECRETION PATHWAY PROTEIN G"/>
    <property type="match status" value="1"/>
</dbReference>
<evidence type="ECO:0000313" key="4">
    <source>
        <dbReference type="Proteomes" id="UP000503447"/>
    </source>
</evidence>
<dbReference type="NCBIfam" id="TIGR04294">
    <property type="entry name" value="pre_pil_HX9DG"/>
    <property type="match status" value="1"/>
</dbReference>